<dbReference type="Pfam" id="PF10983">
    <property type="entry name" value="DUF2793"/>
    <property type="match status" value="1"/>
</dbReference>
<organism evidence="1 2">
    <name type="scientific">Henriciella barbarensis</name>
    <dbReference type="NCBI Taxonomy" id="86342"/>
    <lineage>
        <taxon>Bacteria</taxon>
        <taxon>Pseudomonadati</taxon>
        <taxon>Pseudomonadota</taxon>
        <taxon>Alphaproteobacteria</taxon>
        <taxon>Hyphomonadales</taxon>
        <taxon>Hyphomonadaceae</taxon>
        <taxon>Henriciella</taxon>
    </lineage>
</organism>
<evidence type="ECO:0000313" key="2">
    <source>
        <dbReference type="Proteomes" id="UP000265431"/>
    </source>
</evidence>
<gene>
    <name evidence="1" type="ORF">D1224_05750</name>
</gene>
<dbReference type="InterPro" id="IPR021251">
    <property type="entry name" value="DUF2793"/>
</dbReference>
<protein>
    <submittedName>
        <fullName evidence="1">DUF2793 domain-containing protein</fullName>
    </submittedName>
</protein>
<dbReference type="Proteomes" id="UP000265431">
    <property type="component" value="Unassembled WGS sequence"/>
</dbReference>
<dbReference type="OrthoDB" id="564699at2"/>
<reference evidence="1 2" key="1">
    <citation type="submission" date="2018-08" db="EMBL/GenBank/DDBJ databases">
        <title>Henriciella mobilis sp. nov., isolated from seawater.</title>
        <authorList>
            <person name="Cheng H."/>
            <person name="Wu Y.-H."/>
            <person name="Xu X.-W."/>
            <person name="Guo L.-L."/>
        </authorList>
    </citation>
    <scope>NUCLEOTIDE SEQUENCE [LARGE SCALE GENOMIC DNA]</scope>
    <source>
        <strain evidence="1 2">CCUG66934</strain>
    </source>
</reference>
<name>A0A399QZW9_9PROT</name>
<sequence>MDQTPRIGLSYLAANQAMKHVTLNESLRRLDAVVQLSVVSRSEAAQPAAPLAATSYILPSEKTGDDWDFMADGAVASFQDGAWIEIAPREGWLAWIEDEASLFVLTGEGWEAVQGTASGPVETLGINSEADIANRLTVRSDAELLTHDDVTPGTGDARKIINRADDTRVASVVFQTGFTGEAEFGLAANGGFELRTSDDGTSFDTALSVDTATANVGVGGPPTGRLSVIDQTAATNDQSTLSVVRDGYFATASLDTYANPATYSSFSIQKRARGTLDVPLPVQSGDWCGGFSFRGFAAGDNWVQSALVNAQVDGPVSGTDVPMSLGFWTGNGGVNERVRITSAGRVGIGTTSPSCALHVAGAVRLGSAAIASLPSASDAGAGALYFVPDLPAGAGVIFSDGTGWRSVTTGSLI</sequence>
<proteinExistence type="predicted"/>
<accession>A0A399QZW9</accession>
<dbReference type="EMBL" id="QWGB01000005">
    <property type="protein sequence ID" value="RIJ23764.1"/>
    <property type="molecule type" value="Genomic_DNA"/>
</dbReference>
<dbReference type="RefSeq" id="WP_119378952.1">
    <property type="nucleotide sequence ID" value="NZ_QWGB01000005.1"/>
</dbReference>
<keyword evidence="2" id="KW-1185">Reference proteome</keyword>
<dbReference type="AlphaFoldDB" id="A0A399QZW9"/>
<evidence type="ECO:0000313" key="1">
    <source>
        <dbReference type="EMBL" id="RIJ23764.1"/>
    </source>
</evidence>
<comment type="caution">
    <text evidence="1">The sequence shown here is derived from an EMBL/GenBank/DDBJ whole genome shotgun (WGS) entry which is preliminary data.</text>
</comment>